<evidence type="ECO:0000313" key="2">
    <source>
        <dbReference type="Proteomes" id="UP000019194"/>
    </source>
</evidence>
<proteinExistence type="predicted"/>
<protein>
    <submittedName>
        <fullName evidence="1">rRNA small subunit methyltransferase, glucose inhibited division protein GidB</fullName>
    </submittedName>
</protein>
<accession>A0A7G2IU93</accession>
<dbReference type="GO" id="GO:0032259">
    <property type="term" value="P:methylation"/>
    <property type="evidence" value="ECO:0007669"/>
    <property type="project" value="UniProtKB-KW"/>
</dbReference>
<dbReference type="Proteomes" id="UP000019194">
    <property type="component" value="Unassembled WGS sequence"/>
</dbReference>
<dbReference type="AlphaFoldDB" id="A0A7G2IU93"/>
<keyword evidence="1" id="KW-0489">Methyltransferase</keyword>
<evidence type="ECO:0000313" key="1">
    <source>
        <dbReference type="EMBL" id="CDL40727.1"/>
    </source>
</evidence>
<keyword evidence="1" id="KW-0808">Transferase</keyword>
<name>A0A7G2IU93_CITFR</name>
<dbReference type="GO" id="GO:0008168">
    <property type="term" value="F:methyltransferase activity"/>
    <property type="evidence" value="ECO:0007669"/>
    <property type="project" value="UniProtKB-KW"/>
</dbReference>
<comment type="caution">
    <text evidence="1">The sequence shown here is derived from an EMBL/GenBank/DDBJ whole genome shotgun (WGS) entry which is preliminary data.</text>
</comment>
<organism evidence="1 2">
    <name type="scientific">Citrobacter freundii</name>
    <dbReference type="NCBI Taxonomy" id="546"/>
    <lineage>
        <taxon>Bacteria</taxon>
        <taxon>Pseudomonadati</taxon>
        <taxon>Pseudomonadota</taxon>
        <taxon>Gammaproteobacteria</taxon>
        <taxon>Enterobacterales</taxon>
        <taxon>Enterobacteriaceae</taxon>
        <taxon>Citrobacter</taxon>
        <taxon>Citrobacter freundii complex</taxon>
    </lineage>
</organism>
<sequence>MPEDEIASLPAEFSVESVEKLRVPQLDGERHLVVIKPNKILIFIKKIEKKRFFGC</sequence>
<reference evidence="1 2" key="1">
    <citation type="submission" date="2013-10" db="EMBL/GenBank/DDBJ databases">
        <title>Antibiotic resistance diversity of beta-lactamase producers in the General Hospital Vienna.</title>
        <authorList>
            <person name="Barisic I."/>
            <person name="Mitteregger D."/>
            <person name="Hirschl A.M."/>
            <person name="Noehammer C."/>
            <person name="Wiesinger-Mayr H."/>
        </authorList>
    </citation>
    <scope>NUCLEOTIDE SEQUENCE [LARGE SCALE GENOMIC DNA]</scope>
    <source>
        <strain evidence="1 2">ISC11</strain>
    </source>
</reference>
<dbReference type="EMBL" id="CBWP010000075">
    <property type="protein sequence ID" value="CDL40727.1"/>
    <property type="molecule type" value="Genomic_DNA"/>
</dbReference>